<gene>
    <name evidence="1" type="ORF">V3330_07695</name>
</gene>
<dbReference type="Gene3D" id="3.40.30.10">
    <property type="entry name" value="Glutaredoxin"/>
    <property type="match status" value="1"/>
</dbReference>
<evidence type="ECO:0000313" key="1">
    <source>
        <dbReference type="EMBL" id="MEJ8567505.1"/>
    </source>
</evidence>
<dbReference type="EMBL" id="JAZHOG010000004">
    <property type="protein sequence ID" value="MEJ8567505.1"/>
    <property type="molecule type" value="Genomic_DNA"/>
</dbReference>
<protein>
    <recommendedName>
        <fullName evidence="3">Thioredoxin domain-containing protein</fullName>
    </recommendedName>
</protein>
<keyword evidence="2" id="KW-1185">Reference proteome</keyword>
<organism evidence="1 2">
    <name type="scientific">Elongatibacter sediminis</name>
    <dbReference type="NCBI Taxonomy" id="3119006"/>
    <lineage>
        <taxon>Bacteria</taxon>
        <taxon>Pseudomonadati</taxon>
        <taxon>Pseudomonadota</taxon>
        <taxon>Gammaproteobacteria</taxon>
        <taxon>Chromatiales</taxon>
        <taxon>Wenzhouxiangellaceae</taxon>
        <taxon>Elongatibacter</taxon>
    </lineage>
</organism>
<sequence>MKATQARLAFLGILALFVIPLALAWLMYSGTIEYRPGATDNHGQLVEPPVPVDWSQASRSPGDTARASLAGVWVALYPLEQPCTERCLERVYQLRQVHRAAGRHADRIRIAVLNAAPTEGSMRQKLEAIDDELVLLEQPETAFMSAIERAGSDAIEPSVYLVDPLGNIMMTYEVNDSMSLLSKDLKKLLTWSKMDESS</sequence>
<proteinExistence type="predicted"/>
<dbReference type="AlphaFoldDB" id="A0AAW9R884"/>
<comment type="caution">
    <text evidence="1">The sequence shown here is derived from an EMBL/GenBank/DDBJ whole genome shotgun (WGS) entry which is preliminary data.</text>
</comment>
<reference evidence="1 2" key="1">
    <citation type="submission" date="2024-02" db="EMBL/GenBank/DDBJ databases">
        <title>A novel Wenzhouxiangellaceae bacterium, isolated from coastal sediments.</title>
        <authorList>
            <person name="Du Z.-J."/>
            <person name="Ye Y.-Q."/>
            <person name="Zhang X.-Y."/>
        </authorList>
    </citation>
    <scope>NUCLEOTIDE SEQUENCE [LARGE SCALE GENOMIC DNA]</scope>
    <source>
        <strain evidence="1 2">CH-27</strain>
    </source>
</reference>
<dbReference type="Proteomes" id="UP001359886">
    <property type="component" value="Unassembled WGS sequence"/>
</dbReference>
<dbReference type="RefSeq" id="WP_354694825.1">
    <property type="nucleotide sequence ID" value="NZ_JAZHOG010000004.1"/>
</dbReference>
<evidence type="ECO:0000313" key="2">
    <source>
        <dbReference type="Proteomes" id="UP001359886"/>
    </source>
</evidence>
<evidence type="ECO:0008006" key="3">
    <source>
        <dbReference type="Google" id="ProtNLM"/>
    </source>
</evidence>
<name>A0AAW9R884_9GAMM</name>
<accession>A0AAW9R884</accession>